<name>S2W446_9ACTN</name>
<organism evidence="4 5">
    <name type="scientific">Propionimicrobium lymphophilum ACS-093-V-SCH5</name>
    <dbReference type="NCBI Taxonomy" id="883161"/>
    <lineage>
        <taxon>Bacteria</taxon>
        <taxon>Bacillati</taxon>
        <taxon>Actinomycetota</taxon>
        <taxon>Actinomycetes</taxon>
        <taxon>Propionibacteriales</taxon>
        <taxon>Propionibacteriaceae</taxon>
        <taxon>Propionimicrobium</taxon>
    </lineage>
</organism>
<keyword evidence="2" id="KW-0732">Signal</keyword>
<sequence>MTKNIEPTKAEKSRSFRKKLLAGISAIALTSTFAPALLAPSANAYEEINSPGQTLGKPHTISGWIFQDRKSMRSTIDTPEDLGLAGAKVYAQWTDYNNKKKKGAVSPVYWTRSEADGKYAIDIPDWTDAFGTVHKWEATTGQKLRIWAANPDTSKYTTAFVEGDSVFGGPGDRYRGTWNGVVGQQLVENFNISFHERPAYDKMFQPENQWKKSTRAGGGGDVTGRVWFDQRGTFGDVSTVPRMEDRYGDIAVPGTKVVGSYVQDEVARRFDTWKKDHKGYNRDEFKAAQTEIMKAYEAETGKSAIAETVYDVTDSKGKYHLQFQGLWGNAYNNHQPIINKNPWGEPVPEGADASWAKGNGKSRHINNAYMFVAPVLPDGVGGALNNFRDNMFQPGDNDPIIATINPLSGTENVNFALRMENRHFEVEKYNQTDKPAKPGDTATTKATGFEPNRGYDIVWTDSEGKEVKTCTATSSNLGVVEPCELTVPADLANDEVYTATIYPEGKRDTALAKDAFAAKVTPEYKHTTVKLDEQKTVAAPLNKENGTTPKDAKYASLSAKDQIPAELLKGVDQSKVKVGNQPWAKVNTDGTIALAPTTGKVEPGEYLVPVKQTVGSGNNSYEKIILAPITVVDPNADGDNDGVPDAEDNCPDLAGPASNKGCPAWGDGEGTPGSDVVLPKDEKNGPLPKDTKCEADNGATCVIDENGDVKVTLPKDAKPGTEVTVTVKDKDGKTLDTSKVTVTKPADKDNDGVPDAEDNCP</sequence>
<feature type="region of interest" description="Disordered" evidence="1">
    <location>
        <begin position="738"/>
        <end position="761"/>
    </location>
</feature>
<evidence type="ECO:0000313" key="4">
    <source>
        <dbReference type="EMBL" id="EPD33951.1"/>
    </source>
</evidence>
<dbReference type="Pfam" id="PF18957">
    <property type="entry name" value="RibLong"/>
    <property type="match status" value="1"/>
</dbReference>
<keyword evidence="5" id="KW-1185">Reference proteome</keyword>
<feature type="region of interest" description="Disordered" evidence="1">
    <location>
        <begin position="654"/>
        <end position="691"/>
    </location>
</feature>
<dbReference type="HOGENOM" id="CLU_439774_0_0_11"/>
<feature type="chain" id="PRO_5004501620" description="Long Rib domain-containing protein" evidence="2">
    <location>
        <begin position="45"/>
        <end position="761"/>
    </location>
</feature>
<protein>
    <recommendedName>
        <fullName evidence="3">Long Rib domain-containing protein</fullName>
    </recommendedName>
</protein>
<dbReference type="EMBL" id="AGZR01000002">
    <property type="protein sequence ID" value="EPD33951.1"/>
    <property type="molecule type" value="Genomic_DNA"/>
</dbReference>
<reference evidence="4 5" key="1">
    <citation type="submission" date="2013-04" db="EMBL/GenBank/DDBJ databases">
        <title>The Genome Sequence of Propionimicrobium lymphophilum ACS-093-V-SCH5.</title>
        <authorList>
            <consortium name="The Broad Institute Genomics Platform"/>
            <person name="Earl A."/>
            <person name="Ward D."/>
            <person name="Feldgarden M."/>
            <person name="Gevers D."/>
            <person name="Saerens B."/>
            <person name="Vaneechoutte M."/>
            <person name="Walker B."/>
            <person name="Young S."/>
            <person name="Zeng Q."/>
            <person name="Gargeya S."/>
            <person name="Fitzgerald M."/>
            <person name="Haas B."/>
            <person name="Abouelleil A."/>
            <person name="Allen A.W."/>
            <person name="Alvarado L."/>
            <person name="Arachchi H.M."/>
            <person name="Berlin A.M."/>
            <person name="Chapman S.B."/>
            <person name="Gainer-Dewar J."/>
            <person name="Goldberg J."/>
            <person name="Griggs A."/>
            <person name="Gujja S."/>
            <person name="Hansen M."/>
            <person name="Howarth C."/>
            <person name="Imamovic A."/>
            <person name="Ireland A."/>
            <person name="Larimer J."/>
            <person name="McCowan C."/>
            <person name="Murphy C."/>
            <person name="Pearson M."/>
            <person name="Poon T.W."/>
            <person name="Priest M."/>
            <person name="Roberts A."/>
            <person name="Saif S."/>
            <person name="Shea T."/>
            <person name="Sisk P."/>
            <person name="Sykes S."/>
            <person name="Wortman J."/>
            <person name="Nusbaum C."/>
            <person name="Birren B."/>
        </authorList>
    </citation>
    <scope>NUCLEOTIDE SEQUENCE [LARGE SCALE GENOMIC DNA]</scope>
    <source>
        <strain evidence="4 5">ACS-093-V-SCH5</strain>
    </source>
</reference>
<dbReference type="InterPro" id="IPR044055">
    <property type="entry name" value="RibLong"/>
</dbReference>
<feature type="domain" description="Long Rib" evidence="3">
    <location>
        <begin position="662"/>
        <end position="743"/>
    </location>
</feature>
<evidence type="ECO:0000313" key="5">
    <source>
        <dbReference type="Proteomes" id="UP000014417"/>
    </source>
</evidence>
<feature type="non-terminal residue" evidence="4">
    <location>
        <position position="761"/>
    </location>
</feature>
<gene>
    <name evidence="4" type="ORF">HMPREF9306_00176</name>
</gene>
<accession>S2W446</accession>
<dbReference type="Pfam" id="PF02412">
    <property type="entry name" value="TSP_3"/>
    <property type="match status" value="2"/>
</dbReference>
<dbReference type="GO" id="GO:0007155">
    <property type="term" value="P:cell adhesion"/>
    <property type="evidence" value="ECO:0007669"/>
    <property type="project" value="InterPro"/>
</dbReference>
<proteinExistence type="predicted"/>
<comment type="caution">
    <text evidence="4">The sequence shown here is derived from an EMBL/GenBank/DDBJ whole genome shotgun (WGS) entry which is preliminary data.</text>
</comment>
<dbReference type="GO" id="GO:0005509">
    <property type="term" value="F:calcium ion binding"/>
    <property type="evidence" value="ECO:0007669"/>
    <property type="project" value="InterPro"/>
</dbReference>
<dbReference type="STRING" id="883161.HMPREF9306_00176"/>
<dbReference type="RefSeq" id="WP_016455037.1">
    <property type="nucleotide sequence ID" value="NZ_KE150269.1"/>
</dbReference>
<dbReference type="Proteomes" id="UP000014417">
    <property type="component" value="Unassembled WGS sequence"/>
</dbReference>
<dbReference type="InterPro" id="IPR003367">
    <property type="entry name" value="Thrombospondin_3-like_rpt"/>
</dbReference>
<feature type="compositionally biased region" description="Basic and acidic residues" evidence="1">
    <location>
        <begin position="678"/>
        <end position="691"/>
    </location>
</feature>
<feature type="compositionally biased region" description="Acidic residues" evidence="1">
    <location>
        <begin position="752"/>
        <end position="761"/>
    </location>
</feature>
<evidence type="ECO:0000256" key="2">
    <source>
        <dbReference type="SAM" id="SignalP"/>
    </source>
</evidence>
<evidence type="ECO:0000259" key="3">
    <source>
        <dbReference type="Pfam" id="PF18957"/>
    </source>
</evidence>
<evidence type="ECO:0000256" key="1">
    <source>
        <dbReference type="SAM" id="MobiDB-lite"/>
    </source>
</evidence>
<dbReference type="AlphaFoldDB" id="S2W446"/>
<feature type="signal peptide" evidence="2">
    <location>
        <begin position="1"/>
        <end position="44"/>
    </location>
</feature>